<dbReference type="Proteomes" id="UP001415857">
    <property type="component" value="Unassembled WGS sequence"/>
</dbReference>
<dbReference type="GO" id="GO:0010073">
    <property type="term" value="P:meristem maintenance"/>
    <property type="evidence" value="ECO:0007669"/>
    <property type="project" value="InterPro"/>
</dbReference>
<dbReference type="InterPro" id="IPR044824">
    <property type="entry name" value="MAIN-like"/>
</dbReference>
<dbReference type="AlphaFoldDB" id="A0AAP0X686"/>
<comment type="caution">
    <text evidence="2">The sequence shown here is derived from an EMBL/GenBank/DDBJ whole genome shotgun (WGS) entry which is preliminary data.</text>
</comment>
<sequence length="325" mass="36978">MNGCELSNKYLGLSEGIKDKEAIVTFPWLKKWFEVVPDDVDEDSPRLVPYVRAYLLYVIGSVVVPDKSGTSVPLIYLQLLDDLQEVRTYAWGAALLVHFHHALDEFKKPKDRPSKTLQGHTFSLLGFALERIPKLATLVGLDGTHVEDNLAFPLLVKWTGLLVKSSHNNYSEVRLAEFLQTLHGLEEADIIWEPYQRLPNNFLPEYCAGQQKMGMSRTVLICFEKVVYHRPDLCPKQFGLEEVDANRFRPLLNLIGKSRSGPKGTDYRSFKDYGLYIAEWENRENSYIRDLVEVGPLSPPIEDDFVEHELVSPAVPPVEGSFEVT</sequence>
<dbReference type="Pfam" id="PF10536">
    <property type="entry name" value="PMD"/>
    <property type="match status" value="1"/>
</dbReference>
<reference evidence="2 3" key="1">
    <citation type="journal article" date="2024" name="Plant J.">
        <title>Genome sequences and population genomics reveal climatic adaptation and genomic divergence between two closely related sweetgum species.</title>
        <authorList>
            <person name="Xu W.Q."/>
            <person name="Ren C.Q."/>
            <person name="Zhang X.Y."/>
            <person name="Comes H.P."/>
            <person name="Liu X.H."/>
            <person name="Li Y.G."/>
            <person name="Kettle C.J."/>
            <person name="Jalonen R."/>
            <person name="Gaisberger H."/>
            <person name="Ma Y.Z."/>
            <person name="Qiu Y.X."/>
        </authorList>
    </citation>
    <scope>NUCLEOTIDE SEQUENCE [LARGE SCALE GENOMIC DNA]</scope>
    <source>
        <strain evidence="2">Hangzhou</strain>
    </source>
</reference>
<dbReference type="InterPro" id="IPR019557">
    <property type="entry name" value="AminoTfrase-like_pln_mobile"/>
</dbReference>
<gene>
    <name evidence="2" type="ORF">L1049_015594</name>
</gene>
<dbReference type="PANTHER" id="PTHR46033:SF17">
    <property type="entry name" value="AMINOTRANSFERASE-LIKE PLANT MOBILE DOMAIN-CONTAINING PROTEIN"/>
    <property type="match status" value="1"/>
</dbReference>
<protein>
    <recommendedName>
        <fullName evidence="1">Aminotransferase-like plant mobile domain-containing protein</fullName>
    </recommendedName>
</protein>
<feature type="domain" description="Aminotransferase-like plant mobile" evidence="1">
    <location>
        <begin position="14"/>
        <end position="242"/>
    </location>
</feature>
<evidence type="ECO:0000259" key="1">
    <source>
        <dbReference type="Pfam" id="PF10536"/>
    </source>
</evidence>
<proteinExistence type="predicted"/>
<organism evidence="2 3">
    <name type="scientific">Liquidambar formosana</name>
    <name type="common">Formosan gum</name>
    <dbReference type="NCBI Taxonomy" id="63359"/>
    <lineage>
        <taxon>Eukaryota</taxon>
        <taxon>Viridiplantae</taxon>
        <taxon>Streptophyta</taxon>
        <taxon>Embryophyta</taxon>
        <taxon>Tracheophyta</taxon>
        <taxon>Spermatophyta</taxon>
        <taxon>Magnoliopsida</taxon>
        <taxon>eudicotyledons</taxon>
        <taxon>Gunneridae</taxon>
        <taxon>Pentapetalae</taxon>
        <taxon>Saxifragales</taxon>
        <taxon>Altingiaceae</taxon>
        <taxon>Liquidambar</taxon>
    </lineage>
</organism>
<keyword evidence="3" id="KW-1185">Reference proteome</keyword>
<dbReference type="PANTHER" id="PTHR46033">
    <property type="entry name" value="PROTEIN MAIN-LIKE 2"/>
    <property type="match status" value="1"/>
</dbReference>
<accession>A0AAP0X686</accession>
<evidence type="ECO:0000313" key="2">
    <source>
        <dbReference type="EMBL" id="KAK9287183.1"/>
    </source>
</evidence>
<evidence type="ECO:0000313" key="3">
    <source>
        <dbReference type="Proteomes" id="UP001415857"/>
    </source>
</evidence>
<name>A0AAP0X686_LIQFO</name>
<dbReference type="EMBL" id="JBBPBK010000004">
    <property type="protein sequence ID" value="KAK9287183.1"/>
    <property type="molecule type" value="Genomic_DNA"/>
</dbReference>